<dbReference type="EMBL" id="MK500327">
    <property type="protein sequence ID" value="QBK85662.1"/>
    <property type="molecule type" value="Genomic_DNA"/>
</dbReference>
<gene>
    <name evidence="1" type="ORF">LCMAC101_02570</name>
</gene>
<dbReference type="InterPro" id="IPR027417">
    <property type="entry name" value="P-loop_NTPase"/>
</dbReference>
<organism evidence="1">
    <name type="scientific">Marseillevirus LCMAC101</name>
    <dbReference type="NCBI Taxonomy" id="2506602"/>
    <lineage>
        <taxon>Viruses</taxon>
        <taxon>Varidnaviria</taxon>
        <taxon>Bamfordvirae</taxon>
        <taxon>Nucleocytoviricota</taxon>
        <taxon>Megaviricetes</taxon>
        <taxon>Pimascovirales</taxon>
        <taxon>Pimascovirales incertae sedis</taxon>
        <taxon>Marseilleviridae</taxon>
    </lineage>
</organism>
<name>A0A481YR28_9VIRU</name>
<proteinExistence type="predicted"/>
<dbReference type="SUPFAM" id="SSF52540">
    <property type="entry name" value="P-loop containing nucleoside triphosphate hydrolases"/>
    <property type="match status" value="1"/>
</dbReference>
<sequence length="175" mass="20213">MALTREIVLDPILPKEEQEKLFHFLKNVIKDGKRSSCVIYGPANSGKSTLTRVAQQVVGSENCVFVPDDIQQLLPNNHFRARMKDKKLGIITQDWDNASTIKSIIIQQKNERLPKHMLIIRMEECGDIDRDIDRDCVIIHCSLTLKNISRNILHQIYEPQLTLIQEIRSLIEKIE</sequence>
<accession>A0A481YR28</accession>
<reference evidence="1" key="1">
    <citation type="journal article" date="2019" name="MBio">
        <title>Virus Genomes from Deep Sea Sediments Expand the Ocean Megavirome and Support Independent Origins of Viral Gigantism.</title>
        <authorList>
            <person name="Backstrom D."/>
            <person name="Yutin N."/>
            <person name="Jorgensen S.L."/>
            <person name="Dharamshi J."/>
            <person name="Homa F."/>
            <person name="Zaremba-Niedwiedzka K."/>
            <person name="Spang A."/>
            <person name="Wolf Y.I."/>
            <person name="Koonin E.V."/>
            <person name="Ettema T.J."/>
        </authorList>
    </citation>
    <scope>NUCLEOTIDE SEQUENCE</scope>
</reference>
<evidence type="ECO:0000313" key="1">
    <source>
        <dbReference type="EMBL" id="QBK85662.1"/>
    </source>
</evidence>
<protein>
    <submittedName>
        <fullName evidence="1">AAA ATPase domain protein</fullName>
    </submittedName>
</protein>
<dbReference type="Gene3D" id="3.40.50.300">
    <property type="entry name" value="P-loop containing nucleotide triphosphate hydrolases"/>
    <property type="match status" value="1"/>
</dbReference>